<dbReference type="PANTHER" id="PTHR43792">
    <property type="entry name" value="GNAT FAMILY, PUTATIVE (AFU_ORTHOLOGUE AFUA_3G00765)-RELATED-RELATED"/>
    <property type="match status" value="1"/>
</dbReference>
<dbReference type="GO" id="GO:0016747">
    <property type="term" value="F:acyltransferase activity, transferring groups other than amino-acyl groups"/>
    <property type="evidence" value="ECO:0007669"/>
    <property type="project" value="InterPro"/>
</dbReference>
<dbReference type="InterPro" id="IPR000182">
    <property type="entry name" value="GNAT_dom"/>
</dbReference>
<protein>
    <submittedName>
        <fullName evidence="2">GNAT family N-acetyltransferase</fullName>
    </submittedName>
</protein>
<accession>A0A6N7VGA3</accession>
<dbReference type="AlphaFoldDB" id="A0A6N7VGA3"/>
<dbReference type="RefSeq" id="WP_154541599.1">
    <property type="nucleotide sequence ID" value="NZ_JAXDSU010000054.1"/>
</dbReference>
<sequence>MEIIGKDEEIYLKEIDIDDAFDLRYWKLFEDERLRGYNYGNFTEIDSEIWYRNVKGFRKKYFAVRRIKDDRFIAFIGLKDINKIIKKSVLGIVFDPAFTSKGYGFKAMTILLDYYFNDMKFYELYLEVNDFNVRAKKLYEKLGFKKIGTSFEVFENQDVEIDGEFFVKRYNKVYSKISQMRIRKGER</sequence>
<gene>
    <name evidence="2" type="ORF">FYJ26_08730</name>
</gene>
<dbReference type="PROSITE" id="PS51186">
    <property type="entry name" value="GNAT"/>
    <property type="match status" value="1"/>
</dbReference>
<keyword evidence="2" id="KW-0808">Transferase</keyword>
<dbReference type="Proteomes" id="UP000441925">
    <property type="component" value="Unassembled WGS sequence"/>
</dbReference>
<evidence type="ECO:0000313" key="3">
    <source>
        <dbReference type="Proteomes" id="UP000441925"/>
    </source>
</evidence>
<evidence type="ECO:0000259" key="1">
    <source>
        <dbReference type="PROSITE" id="PS51186"/>
    </source>
</evidence>
<dbReference type="EMBL" id="VULQ01000012">
    <property type="protein sequence ID" value="MSS78478.1"/>
    <property type="molecule type" value="Genomic_DNA"/>
</dbReference>
<feature type="domain" description="N-acetyltransferase" evidence="1">
    <location>
        <begin position="10"/>
        <end position="168"/>
    </location>
</feature>
<keyword evidence="3" id="KW-1185">Reference proteome</keyword>
<comment type="caution">
    <text evidence="2">The sequence shown here is derived from an EMBL/GenBank/DDBJ whole genome shotgun (WGS) entry which is preliminary data.</text>
</comment>
<dbReference type="Gene3D" id="3.40.630.30">
    <property type="match status" value="1"/>
</dbReference>
<reference evidence="2 3" key="1">
    <citation type="submission" date="2019-08" db="EMBL/GenBank/DDBJ databases">
        <title>In-depth cultivation of the pig gut microbiome towards novel bacterial diversity and tailored functional studies.</title>
        <authorList>
            <person name="Wylensek D."/>
            <person name="Hitch T.C.A."/>
            <person name="Clavel T."/>
        </authorList>
    </citation>
    <scope>NUCLEOTIDE SEQUENCE [LARGE SCALE GENOMIC DNA]</scope>
    <source>
        <strain evidence="2 3">WCA-380-WT-2B</strain>
    </source>
</reference>
<dbReference type="InterPro" id="IPR051531">
    <property type="entry name" value="N-acetyltransferase"/>
</dbReference>
<dbReference type="InterPro" id="IPR016181">
    <property type="entry name" value="Acyl_CoA_acyltransferase"/>
</dbReference>
<name>A0A6N7VGA3_9FIRM</name>
<dbReference type="SUPFAM" id="SSF55729">
    <property type="entry name" value="Acyl-CoA N-acyltransferases (Nat)"/>
    <property type="match status" value="1"/>
</dbReference>
<evidence type="ECO:0000313" key="2">
    <source>
        <dbReference type="EMBL" id="MSS78478.1"/>
    </source>
</evidence>
<organism evidence="2 3">
    <name type="scientific">Anaerococcus porci</name>
    <dbReference type="NCBI Taxonomy" id="2652269"/>
    <lineage>
        <taxon>Bacteria</taxon>
        <taxon>Bacillati</taxon>
        <taxon>Bacillota</taxon>
        <taxon>Tissierellia</taxon>
        <taxon>Tissierellales</taxon>
        <taxon>Peptoniphilaceae</taxon>
        <taxon>Anaerococcus</taxon>
    </lineage>
</organism>
<proteinExistence type="predicted"/>
<dbReference type="Pfam" id="PF13302">
    <property type="entry name" value="Acetyltransf_3"/>
    <property type="match status" value="1"/>
</dbReference>